<proteinExistence type="predicted"/>
<dbReference type="PROSITE" id="PS50015">
    <property type="entry name" value="SAP_B"/>
    <property type="match status" value="1"/>
</dbReference>
<gene>
    <name evidence="5" type="ORF">RB653_007082</name>
</gene>
<keyword evidence="3" id="KW-0732">Signal</keyword>
<feature type="chain" id="PRO_5042884735" description="Saposin B-type domain-containing protein" evidence="3">
    <location>
        <begin position="21"/>
        <end position="113"/>
    </location>
</feature>
<dbReference type="PANTHER" id="PTHR11480">
    <property type="entry name" value="SAPOSIN-RELATED"/>
    <property type="match status" value="1"/>
</dbReference>
<dbReference type="Pfam" id="PF03489">
    <property type="entry name" value="SapB_2"/>
    <property type="match status" value="1"/>
</dbReference>
<reference evidence="5 6" key="1">
    <citation type="submission" date="2023-11" db="EMBL/GenBank/DDBJ databases">
        <title>Dfirmibasis_genome.</title>
        <authorList>
            <person name="Edelbroek B."/>
            <person name="Kjellin J."/>
            <person name="Jerlstrom-Hultqvist J."/>
            <person name="Soderbom F."/>
        </authorList>
    </citation>
    <scope>NUCLEOTIDE SEQUENCE [LARGE SCALE GENOMIC DNA]</scope>
    <source>
        <strain evidence="5 6">TNS-C-14</strain>
    </source>
</reference>
<dbReference type="InterPro" id="IPR008139">
    <property type="entry name" value="SaposinB_dom"/>
</dbReference>
<sequence length="113" mass="12848">MNKLLLAFLFFGLIASVTISMKIDTRMQNEKNLQDIPLCLICSFAVDKIEEYLENKSNTTIIVDKVEKDCDLLKEQNWIGKCESLVAQYGPEIIQLLESNESPEACCKLIELC</sequence>
<evidence type="ECO:0000259" key="4">
    <source>
        <dbReference type="PROSITE" id="PS50015"/>
    </source>
</evidence>
<dbReference type="InterPro" id="IPR008138">
    <property type="entry name" value="SapB_2"/>
</dbReference>
<accession>A0AAN7YUB8</accession>
<name>A0AAN7YUB8_9MYCE</name>
<dbReference type="Proteomes" id="UP001344447">
    <property type="component" value="Unassembled WGS sequence"/>
</dbReference>
<dbReference type="AlphaFoldDB" id="A0AAN7YUB8"/>
<evidence type="ECO:0000313" key="5">
    <source>
        <dbReference type="EMBL" id="KAK5575947.1"/>
    </source>
</evidence>
<dbReference type="Gene3D" id="1.10.225.10">
    <property type="entry name" value="Saposin-like"/>
    <property type="match status" value="1"/>
</dbReference>
<comment type="caution">
    <text evidence="5">The sequence shown here is derived from an EMBL/GenBank/DDBJ whole genome shotgun (WGS) entry which is preliminary data.</text>
</comment>
<dbReference type="GO" id="GO:0006629">
    <property type="term" value="P:lipid metabolic process"/>
    <property type="evidence" value="ECO:0007669"/>
    <property type="project" value="InterPro"/>
</dbReference>
<dbReference type="InterPro" id="IPR007856">
    <property type="entry name" value="SapB_1"/>
</dbReference>
<dbReference type="SUPFAM" id="SSF47862">
    <property type="entry name" value="Saposin"/>
    <property type="match status" value="1"/>
</dbReference>
<keyword evidence="2" id="KW-0325">Glycoprotein</keyword>
<feature type="domain" description="Saposin B-type" evidence="4">
    <location>
        <begin position="35"/>
        <end position="113"/>
    </location>
</feature>
<evidence type="ECO:0000256" key="2">
    <source>
        <dbReference type="ARBA" id="ARBA00023180"/>
    </source>
</evidence>
<dbReference type="SMART" id="SM00741">
    <property type="entry name" value="SapB"/>
    <property type="match status" value="1"/>
</dbReference>
<protein>
    <recommendedName>
        <fullName evidence="4">Saposin B-type domain-containing protein</fullName>
    </recommendedName>
</protein>
<dbReference type="PANTHER" id="PTHR11480:SF91">
    <property type="entry name" value="SAPOSIN B-TYPE DOMAIN-CONTAINING PROTEIN"/>
    <property type="match status" value="1"/>
</dbReference>
<feature type="signal peptide" evidence="3">
    <location>
        <begin position="1"/>
        <end position="20"/>
    </location>
</feature>
<dbReference type="InterPro" id="IPR051428">
    <property type="entry name" value="Sphingo_Act-Surfact_Prot"/>
</dbReference>
<dbReference type="Pfam" id="PF05184">
    <property type="entry name" value="SapB_1"/>
    <property type="match status" value="1"/>
</dbReference>
<dbReference type="EMBL" id="JAVFKY010000005">
    <property type="protein sequence ID" value="KAK5575947.1"/>
    <property type="molecule type" value="Genomic_DNA"/>
</dbReference>
<evidence type="ECO:0000256" key="3">
    <source>
        <dbReference type="SAM" id="SignalP"/>
    </source>
</evidence>
<keyword evidence="1" id="KW-1015">Disulfide bond</keyword>
<dbReference type="InterPro" id="IPR011001">
    <property type="entry name" value="Saposin-like"/>
</dbReference>
<evidence type="ECO:0000313" key="6">
    <source>
        <dbReference type="Proteomes" id="UP001344447"/>
    </source>
</evidence>
<evidence type="ECO:0000256" key="1">
    <source>
        <dbReference type="ARBA" id="ARBA00023157"/>
    </source>
</evidence>
<keyword evidence="6" id="KW-1185">Reference proteome</keyword>
<organism evidence="5 6">
    <name type="scientific">Dictyostelium firmibasis</name>
    <dbReference type="NCBI Taxonomy" id="79012"/>
    <lineage>
        <taxon>Eukaryota</taxon>
        <taxon>Amoebozoa</taxon>
        <taxon>Evosea</taxon>
        <taxon>Eumycetozoa</taxon>
        <taxon>Dictyostelia</taxon>
        <taxon>Dictyosteliales</taxon>
        <taxon>Dictyosteliaceae</taxon>
        <taxon>Dictyostelium</taxon>
    </lineage>
</organism>